<evidence type="ECO:0000256" key="1">
    <source>
        <dbReference type="ARBA" id="ARBA00005190"/>
    </source>
</evidence>
<dbReference type="EnsemblMetazoa" id="XM_014392251.2">
    <property type="protein sequence ID" value="XP_014247737.1"/>
    <property type="gene ID" value="LOC106665660"/>
</dbReference>
<accession>A0A8I6RLP2</accession>
<feature type="domain" description="Carbohydrate kinase FGGY N-terminal" evidence="13">
    <location>
        <begin position="46"/>
        <end position="302"/>
    </location>
</feature>
<dbReference type="Pfam" id="PF00370">
    <property type="entry name" value="FGGY_N"/>
    <property type="match status" value="1"/>
</dbReference>
<dbReference type="PIRSF" id="PIRSF000538">
    <property type="entry name" value="GlpK"/>
    <property type="match status" value="1"/>
</dbReference>
<evidence type="ECO:0000313" key="16">
    <source>
        <dbReference type="Proteomes" id="UP000494040"/>
    </source>
</evidence>
<evidence type="ECO:0000256" key="2">
    <source>
        <dbReference type="ARBA" id="ARBA00009156"/>
    </source>
</evidence>
<name>A0A8I6RLP2_CIMLE</name>
<dbReference type="NCBIfam" id="NF000756">
    <property type="entry name" value="PRK00047.1"/>
    <property type="match status" value="1"/>
</dbReference>
<dbReference type="CDD" id="cd07792">
    <property type="entry name" value="ASKHA_NBD_FGGY_GK1-3-like"/>
    <property type="match status" value="1"/>
</dbReference>
<protein>
    <recommendedName>
        <fullName evidence="3">glycerol kinase</fullName>
        <ecNumber evidence="3">2.7.1.30</ecNumber>
    </recommendedName>
    <alternativeName>
        <fullName evidence="9">ATP:glycerol 3-phosphotransferase</fullName>
    </alternativeName>
</protein>
<proteinExistence type="inferred from homology"/>
<organism evidence="15 16">
    <name type="scientific">Cimex lectularius</name>
    <name type="common">Bed bug</name>
    <name type="synonym">Acanthia lectularia</name>
    <dbReference type="NCBI Taxonomy" id="79782"/>
    <lineage>
        <taxon>Eukaryota</taxon>
        <taxon>Metazoa</taxon>
        <taxon>Ecdysozoa</taxon>
        <taxon>Arthropoda</taxon>
        <taxon>Hexapoda</taxon>
        <taxon>Insecta</taxon>
        <taxon>Pterygota</taxon>
        <taxon>Neoptera</taxon>
        <taxon>Paraneoptera</taxon>
        <taxon>Hemiptera</taxon>
        <taxon>Heteroptera</taxon>
        <taxon>Panheteroptera</taxon>
        <taxon>Cimicomorpha</taxon>
        <taxon>Cimicidae</taxon>
        <taxon>Cimex</taxon>
    </lineage>
</organism>
<dbReference type="RefSeq" id="XP_014247737.1">
    <property type="nucleotide sequence ID" value="XM_014392251.2"/>
</dbReference>
<dbReference type="SUPFAM" id="SSF53067">
    <property type="entry name" value="Actin-like ATPase domain"/>
    <property type="match status" value="2"/>
</dbReference>
<sequence length="591" mass="66317">MWTLAFFFHILSYFPYVHEVNSEMADELSQFIPSLDEKGTPLQPLVAVIDAGTKTIRFAILSPKTKEEIVHYQTDITIISPQEGWFEQDPLAIITTIKECLRNAISKLKQTSTYTLEQIVTLGITNQRETTIVWDKFTGEPLYNAIMWYDIRTGGIVDTILAQHPAQNKEYLKPICGLPISTYFSAVKLYWLMENVAAVKKAVSEDRCYFGTVDTWIVWNLTGGPNGGLHITDVTNASRTMLMNIDTLEWDDTLCRLFKVPKSMLPQIRSSSEIYGHIKLNGLLDGIPISSILGNQQAALVGQGCLKEGMAKTTYRGGCFLLYNTGENRVYSEHGLLTTVSYKMGPDAPTIYALEGSVAIAGNSIKWLRDKLNVLNDLSETEQIAEEVMTTGDVYFVPAFNGLYAPYWRKDARGILCGLTQFTKKAHLIRAALEAVCFQTRDILEAMHKDCGVPLSKVRVDGKMTANSLLLQLQADLCGIPIVRAPHFADVNTLGCAMAAGWAQGINCWSRDSSSLAEDKGTTFWPKTDTHDRNMRYTKWKMAVQRSLGWAVTKRDYPMTEERYRMIASIPGTLFLFTSFAILVYSRESVR</sequence>
<evidence type="ECO:0000256" key="4">
    <source>
        <dbReference type="ARBA" id="ARBA00022679"/>
    </source>
</evidence>
<dbReference type="FunFam" id="3.30.420.40:FF:000086">
    <property type="entry name" value="Glycerol kinase"/>
    <property type="match status" value="1"/>
</dbReference>
<feature type="domain" description="Carbohydrate kinase FGGY C-terminal" evidence="14">
    <location>
        <begin position="318"/>
        <end position="503"/>
    </location>
</feature>
<dbReference type="PANTHER" id="PTHR10196">
    <property type="entry name" value="SUGAR KINASE"/>
    <property type="match status" value="1"/>
</dbReference>
<dbReference type="PANTHER" id="PTHR10196:SF40">
    <property type="entry name" value="GLYCEROL KINASE"/>
    <property type="match status" value="1"/>
</dbReference>
<dbReference type="InterPro" id="IPR018485">
    <property type="entry name" value="FGGY_C"/>
</dbReference>
<dbReference type="OMA" id="FGTMESW"/>
<dbReference type="GO" id="GO:0019563">
    <property type="term" value="P:glycerol catabolic process"/>
    <property type="evidence" value="ECO:0007669"/>
    <property type="project" value="UniProtKB-UniPathway"/>
</dbReference>
<dbReference type="InterPro" id="IPR043129">
    <property type="entry name" value="ATPase_NBD"/>
</dbReference>
<dbReference type="Gene3D" id="3.30.420.40">
    <property type="match status" value="2"/>
</dbReference>
<dbReference type="UniPathway" id="UPA00618">
    <property type="reaction ID" value="UER00672"/>
</dbReference>
<evidence type="ECO:0000256" key="7">
    <source>
        <dbReference type="ARBA" id="ARBA00022798"/>
    </source>
</evidence>
<dbReference type="Proteomes" id="UP000494040">
    <property type="component" value="Unassembled WGS sequence"/>
</dbReference>
<evidence type="ECO:0000256" key="6">
    <source>
        <dbReference type="ARBA" id="ARBA00022777"/>
    </source>
</evidence>
<evidence type="ECO:0000256" key="9">
    <source>
        <dbReference type="ARBA" id="ARBA00043149"/>
    </source>
</evidence>
<dbReference type="GO" id="GO:0006641">
    <property type="term" value="P:triglyceride metabolic process"/>
    <property type="evidence" value="ECO:0007669"/>
    <property type="project" value="TreeGrafter"/>
</dbReference>
<keyword evidence="4 10" id="KW-0808">Transferase</keyword>
<dbReference type="OrthoDB" id="5422795at2759"/>
<comment type="similarity">
    <text evidence="2 10">Belongs to the FGGY kinase family.</text>
</comment>
<dbReference type="GeneID" id="106665660"/>
<reference evidence="15" key="1">
    <citation type="submission" date="2022-01" db="UniProtKB">
        <authorList>
            <consortium name="EnsemblMetazoa"/>
        </authorList>
    </citation>
    <scope>IDENTIFICATION</scope>
</reference>
<dbReference type="PROSITE" id="PS00445">
    <property type="entry name" value="FGGY_KINASES_2"/>
    <property type="match status" value="1"/>
</dbReference>
<keyword evidence="6 10" id="KW-0418">Kinase</keyword>
<keyword evidence="8" id="KW-0067">ATP-binding</keyword>
<dbReference type="InterPro" id="IPR042018">
    <property type="entry name" value="GK1-3_metazoan-type"/>
</dbReference>
<feature type="transmembrane region" description="Helical" evidence="11">
    <location>
        <begin position="564"/>
        <end position="585"/>
    </location>
</feature>
<dbReference type="PROSITE" id="PS00933">
    <property type="entry name" value="FGGY_KINASES_1"/>
    <property type="match status" value="1"/>
</dbReference>
<evidence type="ECO:0000256" key="11">
    <source>
        <dbReference type="SAM" id="Phobius"/>
    </source>
</evidence>
<feature type="signal peptide" evidence="12">
    <location>
        <begin position="1"/>
        <end position="19"/>
    </location>
</feature>
<evidence type="ECO:0000313" key="15">
    <source>
        <dbReference type="EnsemblMetazoa" id="XP_014247737.1"/>
    </source>
</evidence>
<keyword evidence="7" id="KW-0319">Glycerol metabolism</keyword>
<keyword evidence="11" id="KW-0472">Membrane</keyword>
<evidence type="ECO:0000259" key="13">
    <source>
        <dbReference type="Pfam" id="PF00370"/>
    </source>
</evidence>
<dbReference type="GO" id="GO:0046167">
    <property type="term" value="P:glycerol-3-phosphate biosynthetic process"/>
    <property type="evidence" value="ECO:0007669"/>
    <property type="project" value="TreeGrafter"/>
</dbReference>
<keyword evidence="11" id="KW-0812">Transmembrane</keyword>
<dbReference type="NCBIfam" id="TIGR01311">
    <property type="entry name" value="glycerol_kin"/>
    <property type="match status" value="1"/>
</dbReference>
<dbReference type="InterPro" id="IPR000577">
    <property type="entry name" value="Carb_kinase_FGGY"/>
</dbReference>
<dbReference type="GO" id="GO:0005739">
    <property type="term" value="C:mitochondrion"/>
    <property type="evidence" value="ECO:0007669"/>
    <property type="project" value="TreeGrafter"/>
</dbReference>
<evidence type="ECO:0000256" key="12">
    <source>
        <dbReference type="SAM" id="SignalP"/>
    </source>
</evidence>
<dbReference type="GO" id="GO:0004370">
    <property type="term" value="F:glycerol kinase activity"/>
    <property type="evidence" value="ECO:0007669"/>
    <property type="project" value="UniProtKB-EC"/>
</dbReference>
<dbReference type="EC" id="2.7.1.30" evidence="3"/>
<dbReference type="GO" id="GO:0005524">
    <property type="term" value="F:ATP binding"/>
    <property type="evidence" value="ECO:0007669"/>
    <property type="project" value="UniProtKB-KW"/>
</dbReference>
<dbReference type="Pfam" id="PF02782">
    <property type="entry name" value="FGGY_C"/>
    <property type="match status" value="1"/>
</dbReference>
<evidence type="ECO:0000256" key="5">
    <source>
        <dbReference type="ARBA" id="ARBA00022741"/>
    </source>
</evidence>
<evidence type="ECO:0000256" key="3">
    <source>
        <dbReference type="ARBA" id="ARBA00012099"/>
    </source>
</evidence>
<dbReference type="InterPro" id="IPR018483">
    <property type="entry name" value="Carb_kinase_FGGY_CS"/>
</dbReference>
<dbReference type="FunFam" id="3.30.420.40:FF:000108">
    <property type="entry name" value="Glycerol kinase, glycosomal"/>
    <property type="match status" value="1"/>
</dbReference>
<dbReference type="InterPro" id="IPR005999">
    <property type="entry name" value="Glycerol_kin"/>
</dbReference>
<dbReference type="InterPro" id="IPR018484">
    <property type="entry name" value="FGGY_N"/>
</dbReference>
<evidence type="ECO:0000256" key="8">
    <source>
        <dbReference type="ARBA" id="ARBA00022840"/>
    </source>
</evidence>
<keyword evidence="11" id="KW-1133">Transmembrane helix</keyword>
<feature type="chain" id="PRO_5035204293" description="glycerol kinase" evidence="12">
    <location>
        <begin position="20"/>
        <end position="591"/>
    </location>
</feature>
<keyword evidence="16" id="KW-1185">Reference proteome</keyword>
<dbReference type="AlphaFoldDB" id="A0A8I6RLP2"/>
<keyword evidence="5" id="KW-0547">Nucleotide-binding</keyword>
<keyword evidence="12" id="KW-0732">Signal</keyword>
<evidence type="ECO:0000259" key="14">
    <source>
        <dbReference type="Pfam" id="PF02782"/>
    </source>
</evidence>
<evidence type="ECO:0000256" key="10">
    <source>
        <dbReference type="RuleBase" id="RU003733"/>
    </source>
</evidence>
<comment type="pathway">
    <text evidence="1">Polyol metabolism; glycerol degradation via glycerol kinase pathway; sn-glycerol 3-phosphate from glycerol: step 1/1.</text>
</comment>